<keyword evidence="7 8" id="KW-0949">S-adenosyl-L-methionine</keyword>
<dbReference type="GO" id="GO:0009966">
    <property type="term" value="P:regulation of signal transduction"/>
    <property type="evidence" value="ECO:0007669"/>
    <property type="project" value="UniProtKB-ARBA"/>
</dbReference>
<dbReference type="Proteomes" id="UP000789375">
    <property type="component" value="Unassembled WGS sequence"/>
</dbReference>
<dbReference type="EMBL" id="CAJVPP010000408">
    <property type="protein sequence ID" value="CAG8479797.1"/>
    <property type="molecule type" value="Genomic_DNA"/>
</dbReference>
<feature type="binding site" evidence="9">
    <location>
        <begin position="161"/>
        <end position="162"/>
    </location>
    <ligand>
        <name>S-adenosyl-L-methionine</name>
        <dbReference type="ChEBI" id="CHEBI:59789"/>
    </ligand>
</feature>
<feature type="binding site" evidence="9">
    <location>
        <position position="189"/>
    </location>
    <ligand>
        <name>S-adenosyl-L-methionine</name>
        <dbReference type="ChEBI" id="CHEBI:59789"/>
    </ligand>
</feature>
<organism evidence="11 12">
    <name type="scientific">Funneliformis mosseae</name>
    <name type="common">Endomycorrhizal fungus</name>
    <name type="synonym">Glomus mosseae</name>
    <dbReference type="NCBI Taxonomy" id="27381"/>
    <lineage>
        <taxon>Eukaryota</taxon>
        <taxon>Fungi</taxon>
        <taxon>Fungi incertae sedis</taxon>
        <taxon>Mucoromycota</taxon>
        <taxon>Glomeromycotina</taxon>
        <taxon>Glomeromycetes</taxon>
        <taxon>Glomerales</taxon>
        <taxon>Glomeraceae</taxon>
        <taxon>Funneliformis</taxon>
    </lineage>
</organism>
<keyword evidence="6 8" id="KW-0808">Transferase</keyword>
<feature type="compositionally biased region" description="Polar residues" evidence="10">
    <location>
        <begin position="1"/>
        <end position="16"/>
    </location>
</feature>
<evidence type="ECO:0000256" key="2">
    <source>
        <dbReference type="ARBA" id="ARBA00010703"/>
    </source>
</evidence>
<dbReference type="AlphaFoldDB" id="A0A9N8WAD8"/>
<comment type="caution">
    <text evidence="11">The sequence shown here is derived from an EMBL/GenBank/DDBJ whole genome shotgun (WGS) entry which is preliminary data.</text>
</comment>
<keyword evidence="5 8" id="KW-0489">Methyltransferase</keyword>
<comment type="similarity">
    <text evidence="2 8">Belongs to the methyltransferase superfamily. LCMT family.</text>
</comment>
<dbReference type="SUPFAM" id="SSF53335">
    <property type="entry name" value="S-adenosyl-L-methionine-dependent methyltransferases"/>
    <property type="match status" value="1"/>
</dbReference>
<proteinExistence type="inferred from homology"/>
<feature type="region of interest" description="Disordered" evidence="10">
    <location>
        <begin position="1"/>
        <end position="20"/>
    </location>
</feature>
<dbReference type="GO" id="GO:0032259">
    <property type="term" value="P:methylation"/>
    <property type="evidence" value="ECO:0007669"/>
    <property type="project" value="UniProtKB-KW"/>
</dbReference>
<comment type="function">
    <text evidence="8">Methylates the carboxyl group of the C-terminal leucine residue of protein phosphatase 2A catalytic subunits to form alpha-leucine ester residues.</text>
</comment>
<reference evidence="11" key="1">
    <citation type="submission" date="2021-06" db="EMBL/GenBank/DDBJ databases">
        <authorList>
            <person name="Kallberg Y."/>
            <person name="Tangrot J."/>
            <person name="Rosling A."/>
        </authorList>
    </citation>
    <scope>NUCLEOTIDE SEQUENCE</scope>
    <source>
        <strain evidence="11">87-6 pot B 2015</strain>
    </source>
</reference>
<evidence type="ECO:0000256" key="1">
    <source>
        <dbReference type="ARBA" id="ARBA00000724"/>
    </source>
</evidence>
<evidence type="ECO:0000256" key="7">
    <source>
        <dbReference type="ARBA" id="ARBA00022691"/>
    </source>
</evidence>
<keyword evidence="12" id="KW-1185">Reference proteome</keyword>
<gene>
    <name evidence="11" type="ORF">FMOSSE_LOCUS2956</name>
</gene>
<feature type="binding site" evidence="9">
    <location>
        <position position="64"/>
    </location>
    <ligand>
        <name>S-adenosyl-L-methionine</name>
        <dbReference type="ChEBI" id="CHEBI:59789"/>
    </ligand>
</feature>
<feature type="binding site" evidence="9">
    <location>
        <position position="91"/>
    </location>
    <ligand>
        <name>S-adenosyl-L-methionine</name>
        <dbReference type="ChEBI" id="CHEBI:59789"/>
    </ligand>
</feature>
<evidence type="ECO:0000313" key="11">
    <source>
        <dbReference type="EMBL" id="CAG8479797.1"/>
    </source>
</evidence>
<evidence type="ECO:0000256" key="9">
    <source>
        <dbReference type="PIRSR" id="PIRSR016305-1"/>
    </source>
</evidence>
<dbReference type="InterPro" id="IPR007213">
    <property type="entry name" value="Ppm1/Ppm2/Tcmp"/>
</dbReference>
<evidence type="ECO:0000313" key="12">
    <source>
        <dbReference type="Proteomes" id="UP000789375"/>
    </source>
</evidence>
<evidence type="ECO:0000256" key="4">
    <source>
        <dbReference type="ARBA" id="ARBA00017497"/>
    </source>
</evidence>
<dbReference type="Gene3D" id="3.40.50.150">
    <property type="entry name" value="Vaccinia Virus protein VP39"/>
    <property type="match status" value="1"/>
</dbReference>
<evidence type="ECO:0000256" key="8">
    <source>
        <dbReference type="PIRNR" id="PIRNR016305"/>
    </source>
</evidence>
<dbReference type="InterPro" id="IPR029063">
    <property type="entry name" value="SAM-dependent_MTases_sf"/>
</dbReference>
<dbReference type="PANTHER" id="PTHR13600">
    <property type="entry name" value="LEUCINE CARBOXYL METHYLTRANSFERASE"/>
    <property type="match status" value="1"/>
</dbReference>
<dbReference type="InterPro" id="IPR016651">
    <property type="entry name" value="LCMT1"/>
</dbReference>
<evidence type="ECO:0000256" key="3">
    <source>
        <dbReference type="ARBA" id="ARBA00012834"/>
    </source>
</evidence>
<dbReference type="FunFam" id="3.40.50.150:FF:000092">
    <property type="entry name" value="Leucine carboxyl methyltransferase 1"/>
    <property type="match status" value="1"/>
</dbReference>
<sequence length="344" mass="39782">MAFRTPSTTDTSSQDNAIRGTNDDAVTSKLSAVNTGYINDIFVKYFVKRPSKRPPIINRGSYVRNTGLDILITKFLEVGGEKLKKQIVSLGAGSDTRYFHFKNTLRKFHKYFEIDFPEITSKKVAIILRNKDLSHLIGTKMQIGKGGTEIYAPDYCLISGDLREWEDNLVPRLEEHGFNRSIPTLFLSECVLIYMDPIDSNKIVQWVGDNMKVAMFIVFEQILPNDPFGSVMLQNLRAVNIELRGIYAYPDLQSQKDRYLRRGWTHAEAVDINEIHDRHIDSNELSRISKLEFLDELEEWRLLATHYCIAWAYTVKDAKDKSLFDHVKFVNYERTENLSYLTYV</sequence>
<dbReference type="PIRSF" id="PIRSF016305">
    <property type="entry name" value="LCM_mtfrase"/>
    <property type="match status" value="1"/>
</dbReference>
<evidence type="ECO:0000256" key="5">
    <source>
        <dbReference type="ARBA" id="ARBA00022603"/>
    </source>
</evidence>
<dbReference type="GO" id="GO:0018423">
    <property type="term" value="F:protein C-terminal leucine carboxyl O-methyltransferase activity"/>
    <property type="evidence" value="ECO:0007669"/>
    <property type="project" value="UniProtKB-EC"/>
</dbReference>
<accession>A0A9N8WAD8</accession>
<name>A0A9N8WAD8_FUNMO</name>
<evidence type="ECO:0000256" key="10">
    <source>
        <dbReference type="SAM" id="MobiDB-lite"/>
    </source>
</evidence>
<dbReference type="Pfam" id="PF04072">
    <property type="entry name" value="LCM"/>
    <property type="match status" value="1"/>
</dbReference>
<comment type="catalytic activity">
    <reaction evidence="1 8">
        <text>[phosphatase 2A protein]-C-terminal L-leucine + S-adenosyl-L-methionine = [phosphatase 2A protein]-C-terminal L-leucine methyl ester + S-adenosyl-L-homocysteine</text>
        <dbReference type="Rhea" id="RHEA:48544"/>
        <dbReference type="Rhea" id="RHEA-COMP:12134"/>
        <dbReference type="Rhea" id="RHEA-COMP:12135"/>
        <dbReference type="ChEBI" id="CHEBI:57856"/>
        <dbReference type="ChEBI" id="CHEBI:59789"/>
        <dbReference type="ChEBI" id="CHEBI:90516"/>
        <dbReference type="ChEBI" id="CHEBI:90517"/>
        <dbReference type="EC" id="2.1.1.233"/>
    </reaction>
</comment>
<dbReference type="PANTHER" id="PTHR13600:SF21">
    <property type="entry name" value="LEUCINE CARBOXYL METHYLTRANSFERASE 1"/>
    <property type="match status" value="1"/>
</dbReference>
<dbReference type="EC" id="2.1.1.233" evidence="3 8"/>
<evidence type="ECO:0000256" key="6">
    <source>
        <dbReference type="ARBA" id="ARBA00022679"/>
    </source>
</evidence>
<protein>
    <recommendedName>
        <fullName evidence="4 8">Leucine carboxyl methyltransferase 1</fullName>
        <ecNumber evidence="3 8">2.1.1.233</ecNumber>
    </recommendedName>
</protein>